<dbReference type="InterPro" id="IPR045152">
    <property type="entry name" value="EDC4-like"/>
</dbReference>
<keyword evidence="12" id="KW-1185">Reference proteome</keyword>
<evidence type="ECO:0000256" key="6">
    <source>
        <dbReference type="ARBA" id="ARBA00023054"/>
    </source>
</evidence>
<dbReference type="Gene3D" id="2.130.10.10">
    <property type="entry name" value="YVTN repeat-like/Quinoprotein amine dehydrogenase"/>
    <property type="match status" value="1"/>
</dbReference>
<name>A0A1Y1X9D4_9FUNG</name>
<feature type="compositionally biased region" description="Basic and acidic residues" evidence="8">
    <location>
        <begin position="654"/>
        <end position="663"/>
    </location>
</feature>
<feature type="compositionally biased region" description="Polar residues" evidence="8">
    <location>
        <begin position="725"/>
        <end position="747"/>
    </location>
</feature>
<dbReference type="PANTHER" id="PTHR15598">
    <property type="entry name" value="ENHANCER OF MRNA-DECAPPING PROTEIN 4"/>
    <property type="match status" value="1"/>
</dbReference>
<evidence type="ECO:0000256" key="4">
    <source>
        <dbReference type="ARBA" id="ARBA00022574"/>
    </source>
</evidence>
<feature type="region of interest" description="Disordered" evidence="8">
    <location>
        <begin position="779"/>
        <end position="815"/>
    </location>
</feature>
<feature type="compositionally biased region" description="Polar residues" evidence="8">
    <location>
        <begin position="141"/>
        <end position="151"/>
    </location>
</feature>
<feature type="region of interest" description="Disordered" evidence="8">
    <location>
        <begin position="654"/>
        <end position="681"/>
    </location>
</feature>
<dbReference type="STRING" id="1754192.A0A1Y1X9D4"/>
<dbReference type="SMART" id="SM00320">
    <property type="entry name" value="WD40"/>
    <property type="match status" value="4"/>
</dbReference>
<feature type="domain" description="Enhancer of mRNA-decapping protein 4 C-terminal" evidence="10">
    <location>
        <begin position="1130"/>
        <end position="1241"/>
    </location>
</feature>
<feature type="compositionally biased region" description="Basic and acidic residues" evidence="8">
    <location>
        <begin position="153"/>
        <end position="169"/>
    </location>
</feature>
<dbReference type="InterPro" id="IPR049404">
    <property type="entry name" value="EDC4_C"/>
</dbReference>
<feature type="repeat" description="WD" evidence="7">
    <location>
        <begin position="419"/>
        <end position="460"/>
    </location>
</feature>
<evidence type="ECO:0000256" key="1">
    <source>
        <dbReference type="ARBA" id="ARBA00004201"/>
    </source>
</evidence>
<feature type="domain" description="Enhancer of mRNA-decapping protein 4 WD40 repeat region" evidence="9">
    <location>
        <begin position="266"/>
        <end position="545"/>
    </location>
</feature>
<evidence type="ECO:0000259" key="10">
    <source>
        <dbReference type="Pfam" id="PF21289"/>
    </source>
</evidence>
<keyword evidence="5" id="KW-0677">Repeat</keyword>
<proteinExistence type="inferred from homology"/>
<feature type="region of interest" description="Disordered" evidence="8">
    <location>
        <begin position="713"/>
        <end position="747"/>
    </location>
</feature>
<evidence type="ECO:0000313" key="11">
    <source>
        <dbReference type="EMBL" id="ORX82347.1"/>
    </source>
</evidence>
<dbReference type="InterPro" id="IPR032401">
    <property type="entry name" value="EDC4_WD40"/>
</dbReference>
<dbReference type="SUPFAM" id="SSF50978">
    <property type="entry name" value="WD40 repeat-like"/>
    <property type="match status" value="1"/>
</dbReference>
<dbReference type="InterPro" id="IPR044938">
    <property type="entry name" value="EDC4_C_sf"/>
</dbReference>
<dbReference type="InterPro" id="IPR001680">
    <property type="entry name" value="WD40_rpt"/>
</dbReference>
<dbReference type="EMBL" id="MCFG01000097">
    <property type="protein sequence ID" value="ORX82347.1"/>
    <property type="molecule type" value="Genomic_DNA"/>
</dbReference>
<evidence type="ECO:0000259" key="9">
    <source>
        <dbReference type="Pfam" id="PF16529"/>
    </source>
</evidence>
<evidence type="ECO:0000256" key="8">
    <source>
        <dbReference type="SAM" id="MobiDB-lite"/>
    </source>
</evidence>
<feature type="region of interest" description="Disordered" evidence="8">
    <location>
        <begin position="16"/>
        <end position="41"/>
    </location>
</feature>
<evidence type="ECO:0000256" key="2">
    <source>
        <dbReference type="ARBA" id="ARBA00009639"/>
    </source>
</evidence>
<sequence length="1270" mass="143702">MDPSAQNFLVNLFNSNKVDDSDQNKTFNPNGQPLMPPQNPGSQNQLPFPFNFNQGFTASPQTSNLNFTAPQISNINKEMSQSILSILQKKEPEKTEATTSLPSTENVVSPSMINQNATLSSNTEELKKLLQINTTVDNNKSNNISITSAPTVQEDKKNMEPAKSNDKPKVQSNPNTPLFDYVNPFTTISGNKTERSDSEYEIVEIQDLNNDEAIISSQIKKESESNDNKSENKETYSYSPLKNDIVFNLDSSLENAKPAKEIITVAKIKRNIEKIPGKEIAVNNKYICYSSKNKNIRVIHQESGDLRLFKGHEQRIIDTVVFISKSQNKSSLKAASIDEDNTLILWTEDNNKELKKLLVVKGIDNGSNRFQRVLFHPFNENIVAVSTNTNNILLFDLRKYKETIINEVKSLEDENDVQCFSYDSEINDFRFSSDGSVVVAGYEDGHVRFYDINSGSNIHDFVPHNGEPISSVMFANAKNHSLDLFLVTASKQNNEIRLWSINDMSLIQTIHLRHTSNKPEFDFNTLEYNGQHQILVMSNVSRLSIMFSHVKGLESVNYPEPDAYEKNIINNNEDGVDISNVEFEEIKEFKIEDPVMNYIIDPNIDPLFNNEDENISLYCISSEEIYQYVINMNDNHNNNDSLMETSTVEEKKKIMENNEKPTEESISTNSTKEKTSLPPESSASDLLYILTASQKDSSKKNNSNELLKLIKEGSSSSVKSSPKPTQDTSGISTPLSSHSTINSESNNGGAADIFQTISDLNNTNNLLKIFESNTEMKKMTSPKVSEAGNNSNTVSPIEIKTNSSNPDISKEELTSEQPLNITQNQFHNELKKIEANLTLKMNEMLAKQNKHYEKLLIYEKKKRIEAEQRNREIITKTIRDDIRHISSDAVERAVSREIKNNVIPMLNNTINQGINQQLNKQVENAITKNIRRISEKVSQSISKPPLNENFKESISEIVKPVISDTVKEVFNNYILNDFQKTINFLILQVNETVQNEISKNIKNEYMNNMANRNNDLDQIFKQISSINAQLQTIQQQNAIQQQSMTMKTTPERATSYSMKTPTVHPAAYVSTTLGASPMNMNFRKSGSDKNLAGMRNDSYDINAVPTTVTSTTTNSISNGRKSDEFDHADIDRLIKEEKFEEIFTNILKANNEEELKYVCSQLNPNKLLIDSGNSYLSQIVIIALINQLSNNLSLNATWRIEWLRCSFLVLNANDEYIKAICPNILKEASEKMINFTNEVKKIQPQSKFIDDMNTLVGAILYTLNNINNKQ</sequence>
<feature type="compositionally biased region" description="Polar residues" evidence="8">
    <location>
        <begin position="787"/>
        <end position="807"/>
    </location>
</feature>
<protein>
    <submittedName>
        <fullName evidence="11">WD40 repeat-like protein</fullName>
    </submittedName>
</protein>
<organism evidence="11 12">
    <name type="scientific">Anaeromyces robustus</name>
    <dbReference type="NCBI Taxonomy" id="1754192"/>
    <lineage>
        <taxon>Eukaryota</taxon>
        <taxon>Fungi</taxon>
        <taxon>Fungi incertae sedis</taxon>
        <taxon>Chytridiomycota</taxon>
        <taxon>Chytridiomycota incertae sedis</taxon>
        <taxon>Neocallimastigomycetes</taxon>
        <taxon>Neocallimastigales</taxon>
        <taxon>Neocallimastigaceae</taxon>
        <taxon>Anaeromyces</taxon>
    </lineage>
</organism>
<feature type="compositionally biased region" description="Low complexity" evidence="8">
    <location>
        <begin position="714"/>
        <end position="724"/>
    </location>
</feature>
<dbReference type="GO" id="GO:0000932">
    <property type="term" value="C:P-body"/>
    <property type="evidence" value="ECO:0007669"/>
    <property type="project" value="UniProtKB-SubCell"/>
</dbReference>
<keyword evidence="4 7" id="KW-0853">WD repeat</keyword>
<dbReference type="Pfam" id="PF16529">
    <property type="entry name" value="Ge1_WD40"/>
    <property type="match status" value="1"/>
</dbReference>
<dbReference type="Pfam" id="PF21289">
    <property type="entry name" value="EDC4_C"/>
    <property type="match status" value="1"/>
</dbReference>
<dbReference type="InterPro" id="IPR015943">
    <property type="entry name" value="WD40/YVTN_repeat-like_dom_sf"/>
</dbReference>
<feature type="region of interest" description="Disordered" evidence="8">
    <location>
        <begin position="141"/>
        <end position="182"/>
    </location>
</feature>
<evidence type="ECO:0000256" key="5">
    <source>
        <dbReference type="ARBA" id="ARBA00022737"/>
    </source>
</evidence>
<comment type="subcellular location">
    <subcellularLocation>
        <location evidence="1">Cytoplasm</location>
        <location evidence="1">P-body</location>
    </subcellularLocation>
</comment>
<dbReference type="GO" id="GO:0031087">
    <property type="term" value="P:deadenylation-independent decapping of nuclear-transcribed mRNA"/>
    <property type="evidence" value="ECO:0007669"/>
    <property type="project" value="InterPro"/>
</dbReference>
<accession>A0A1Y1X9D4</accession>
<evidence type="ECO:0000256" key="7">
    <source>
        <dbReference type="PROSITE-ProRule" id="PRU00221"/>
    </source>
</evidence>
<dbReference type="PANTHER" id="PTHR15598:SF5">
    <property type="entry name" value="ENHANCER OF MRNA-DECAPPING PROTEIN 4"/>
    <property type="match status" value="1"/>
</dbReference>
<dbReference type="AlphaFoldDB" id="A0A1Y1X9D4"/>
<keyword evidence="3" id="KW-0963">Cytoplasm</keyword>
<comment type="caution">
    <text evidence="11">The sequence shown here is derived from an EMBL/GenBank/DDBJ whole genome shotgun (WGS) entry which is preliminary data.</text>
</comment>
<reference evidence="11 12" key="1">
    <citation type="submission" date="2016-08" db="EMBL/GenBank/DDBJ databases">
        <title>A Parts List for Fungal Cellulosomes Revealed by Comparative Genomics.</title>
        <authorList>
            <consortium name="DOE Joint Genome Institute"/>
            <person name="Haitjema C.H."/>
            <person name="Gilmore S.P."/>
            <person name="Henske J.K."/>
            <person name="Solomon K.V."/>
            <person name="De Groot R."/>
            <person name="Kuo A."/>
            <person name="Mondo S.J."/>
            <person name="Salamov A.A."/>
            <person name="Labutti K."/>
            <person name="Zhao Z."/>
            <person name="Chiniquy J."/>
            <person name="Barry K."/>
            <person name="Brewer H.M."/>
            <person name="Purvine S.O."/>
            <person name="Wright A.T."/>
            <person name="Boxma B."/>
            <person name="Van Alen T."/>
            <person name="Hackstein J.H."/>
            <person name="Baker S.E."/>
            <person name="Grigoriev I.V."/>
            <person name="O'Malley M.A."/>
        </authorList>
    </citation>
    <scope>NUCLEOTIDE SEQUENCE [LARGE SCALE GENOMIC DNA]</scope>
    <source>
        <strain evidence="11 12">S4</strain>
    </source>
</reference>
<comment type="similarity">
    <text evidence="2">Belongs to the WD repeat EDC4 family.</text>
</comment>
<dbReference type="PROSITE" id="PS50082">
    <property type="entry name" value="WD_REPEATS_2"/>
    <property type="match status" value="1"/>
</dbReference>
<dbReference type="Proteomes" id="UP000193944">
    <property type="component" value="Unassembled WGS sequence"/>
</dbReference>
<evidence type="ECO:0000256" key="3">
    <source>
        <dbReference type="ARBA" id="ARBA00022490"/>
    </source>
</evidence>
<gene>
    <name evidence="11" type="ORF">BCR32DRAFT_326901</name>
</gene>
<reference evidence="11 12" key="2">
    <citation type="submission" date="2016-08" db="EMBL/GenBank/DDBJ databases">
        <title>Pervasive Adenine N6-methylation of Active Genes in Fungi.</title>
        <authorList>
            <consortium name="DOE Joint Genome Institute"/>
            <person name="Mondo S.J."/>
            <person name="Dannebaum R.O."/>
            <person name="Kuo R.C."/>
            <person name="Labutti K."/>
            <person name="Haridas S."/>
            <person name="Kuo A."/>
            <person name="Salamov A."/>
            <person name="Ahrendt S.R."/>
            <person name="Lipzen A."/>
            <person name="Sullivan W."/>
            <person name="Andreopoulos W.B."/>
            <person name="Clum A."/>
            <person name="Lindquist E."/>
            <person name="Daum C."/>
            <person name="Ramamoorthy G.K."/>
            <person name="Gryganskyi A."/>
            <person name="Culley D."/>
            <person name="Magnuson J.K."/>
            <person name="James T.Y."/>
            <person name="O'Malley M.A."/>
            <person name="Stajich J.E."/>
            <person name="Spatafora J.W."/>
            <person name="Visel A."/>
            <person name="Grigoriev I.V."/>
        </authorList>
    </citation>
    <scope>NUCLEOTIDE SEQUENCE [LARGE SCALE GENOMIC DNA]</scope>
    <source>
        <strain evidence="11 12">S4</strain>
    </source>
</reference>
<keyword evidence="6" id="KW-0175">Coiled coil</keyword>
<evidence type="ECO:0000313" key="12">
    <source>
        <dbReference type="Proteomes" id="UP000193944"/>
    </source>
</evidence>
<dbReference type="InterPro" id="IPR036322">
    <property type="entry name" value="WD40_repeat_dom_sf"/>
</dbReference>
<dbReference type="Gene3D" id="1.10.220.100">
    <property type="entry name" value="conserved c-terminal region of ge- 1"/>
    <property type="match status" value="1"/>
</dbReference>
<dbReference type="OrthoDB" id="21128at2759"/>